<dbReference type="AlphaFoldDB" id="A0A8C0ZGX0"/>
<evidence type="ECO:0000256" key="2">
    <source>
        <dbReference type="ARBA" id="ARBA00022771"/>
    </source>
</evidence>
<organism evidence="5 6">
    <name type="scientific">Cyanistes caeruleus</name>
    <name type="common">Eurasian blue tit</name>
    <name type="synonym">Parus caeruleus</name>
    <dbReference type="NCBI Taxonomy" id="156563"/>
    <lineage>
        <taxon>Eukaryota</taxon>
        <taxon>Metazoa</taxon>
        <taxon>Chordata</taxon>
        <taxon>Craniata</taxon>
        <taxon>Vertebrata</taxon>
        <taxon>Euteleostomi</taxon>
        <taxon>Archelosauria</taxon>
        <taxon>Archosauria</taxon>
        <taxon>Dinosauria</taxon>
        <taxon>Saurischia</taxon>
        <taxon>Theropoda</taxon>
        <taxon>Coelurosauria</taxon>
        <taxon>Aves</taxon>
        <taxon>Neognathae</taxon>
        <taxon>Neoaves</taxon>
        <taxon>Telluraves</taxon>
        <taxon>Australaves</taxon>
        <taxon>Passeriformes</taxon>
        <taxon>Paridae</taxon>
        <taxon>Cyanistes</taxon>
    </lineage>
</organism>
<keyword evidence="3" id="KW-0862">Zinc</keyword>
<feature type="domain" description="RING-type" evidence="4">
    <location>
        <begin position="24"/>
        <end position="53"/>
    </location>
</feature>
<dbReference type="Gene3D" id="3.30.40.10">
    <property type="entry name" value="Zinc/RING finger domain, C3HC4 (zinc finger)"/>
    <property type="match status" value="1"/>
</dbReference>
<reference evidence="5" key="1">
    <citation type="submission" date="2025-08" db="UniProtKB">
        <authorList>
            <consortium name="Ensembl"/>
        </authorList>
    </citation>
    <scope>IDENTIFICATION</scope>
</reference>
<keyword evidence="6" id="KW-1185">Reference proteome</keyword>
<evidence type="ECO:0000313" key="5">
    <source>
        <dbReference type="Ensembl" id="ENSCCEP00000019902.1"/>
    </source>
</evidence>
<proteinExistence type="predicted"/>
<dbReference type="Ensembl" id="ENSCCET00000030198.1">
    <property type="protein sequence ID" value="ENSCCEP00000019902.1"/>
    <property type="gene ID" value="ENSCCEG00000018040.1"/>
</dbReference>
<dbReference type="Pfam" id="PF13923">
    <property type="entry name" value="zf-C3HC4_2"/>
    <property type="match status" value="1"/>
</dbReference>
<protein>
    <recommendedName>
        <fullName evidence="4">RING-type domain-containing protein</fullName>
    </recommendedName>
</protein>
<evidence type="ECO:0000259" key="4">
    <source>
        <dbReference type="Pfam" id="PF13923"/>
    </source>
</evidence>
<evidence type="ECO:0000313" key="6">
    <source>
        <dbReference type="Proteomes" id="UP000694410"/>
    </source>
</evidence>
<dbReference type="SUPFAM" id="SSF57850">
    <property type="entry name" value="RING/U-box"/>
    <property type="match status" value="1"/>
</dbReference>
<dbReference type="Proteomes" id="UP000694410">
    <property type="component" value="Unplaced"/>
</dbReference>
<sequence length="62" mass="7138">FPSLTMCTLQLAVDREMATERDSNCPICQDSWKDVASALPCHHQFCQCISRYLWEVTSPFQV</sequence>
<dbReference type="InterPro" id="IPR001841">
    <property type="entry name" value="Znf_RING"/>
</dbReference>
<accession>A0A8C0ZGX0</accession>
<dbReference type="InterPro" id="IPR013083">
    <property type="entry name" value="Znf_RING/FYVE/PHD"/>
</dbReference>
<evidence type="ECO:0000256" key="3">
    <source>
        <dbReference type="ARBA" id="ARBA00022833"/>
    </source>
</evidence>
<evidence type="ECO:0000256" key="1">
    <source>
        <dbReference type="ARBA" id="ARBA00022723"/>
    </source>
</evidence>
<reference evidence="5" key="2">
    <citation type="submission" date="2025-09" db="UniProtKB">
        <authorList>
            <consortium name="Ensembl"/>
        </authorList>
    </citation>
    <scope>IDENTIFICATION</scope>
</reference>
<keyword evidence="1" id="KW-0479">Metal-binding</keyword>
<name>A0A8C0ZGX0_CYACU</name>
<keyword evidence="2" id="KW-0863">Zinc-finger</keyword>